<gene>
    <name evidence="1" type="ORF">B0A55_13540</name>
</gene>
<organism evidence="1 2">
    <name type="scientific">Friedmanniomyces simplex</name>
    <dbReference type="NCBI Taxonomy" id="329884"/>
    <lineage>
        <taxon>Eukaryota</taxon>
        <taxon>Fungi</taxon>
        <taxon>Dikarya</taxon>
        <taxon>Ascomycota</taxon>
        <taxon>Pezizomycotina</taxon>
        <taxon>Dothideomycetes</taxon>
        <taxon>Dothideomycetidae</taxon>
        <taxon>Mycosphaerellales</taxon>
        <taxon>Teratosphaeriaceae</taxon>
        <taxon>Friedmanniomyces</taxon>
    </lineage>
</organism>
<dbReference type="EMBL" id="NAJQ01002027">
    <property type="protein sequence ID" value="TKA49990.1"/>
    <property type="molecule type" value="Genomic_DNA"/>
</dbReference>
<comment type="caution">
    <text evidence="1">The sequence shown here is derived from an EMBL/GenBank/DDBJ whole genome shotgun (WGS) entry which is preliminary data.</text>
</comment>
<evidence type="ECO:0000313" key="1">
    <source>
        <dbReference type="EMBL" id="TKA49990.1"/>
    </source>
</evidence>
<protein>
    <submittedName>
        <fullName evidence="1">Uncharacterized protein</fullName>
    </submittedName>
</protein>
<sequence>MNDEQGRPEGEGQRAEAYETVRTVNSAIEGEFSSVVVRDLISAAFRQRSVPSYDPFTDEMVGSFRRALSYKTAAEGAVRKLLSIFSWELESNEVTLWTTEPTVALVVVVGNGLDLVTAREIYMREIEVLNPLSSVSTSISVSKTEAKGRWAGRVAWRASTDLGQPRAVVWNANMCGMPVTFAVRPNDDLFAHVIMTPQCLDLLAEYPSSRAPGPSL</sequence>
<keyword evidence="2" id="KW-1185">Reference proteome</keyword>
<dbReference type="Proteomes" id="UP000309340">
    <property type="component" value="Unassembled WGS sequence"/>
</dbReference>
<evidence type="ECO:0000313" key="2">
    <source>
        <dbReference type="Proteomes" id="UP000309340"/>
    </source>
</evidence>
<dbReference type="AlphaFoldDB" id="A0A4U0VKX5"/>
<accession>A0A4U0VKX5</accession>
<proteinExistence type="predicted"/>
<name>A0A4U0VKX5_9PEZI</name>
<reference evidence="1 2" key="1">
    <citation type="submission" date="2017-03" db="EMBL/GenBank/DDBJ databases">
        <title>Genomes of endolithic fungi from Antarctica.</title>
        <authorList>
            <person name="Coleine C."/>
            <person name="Masonjones S."/>
            <person name="Stajich J.E."/>
        </authorList>
    </citation>
    <scope>NUCLEOTIDE SEQUENCE [LARGE SCALE GENOMIC DNA]</scope>
    <source>
        <strain evidence="1 2">CCFEE 5184</strain>
    </source>
</reference>